<protein>
    <submittedName>
        <fullName evidence="1">Uncharacterized protein</fullName>
    </submittedName>
</protein>
<evidence type="ECO:0000313" key="1">
    <source>
        <dbReference type="EMBL" id="KKM79654.1"/>
    </source>
</evidence>
<proteinExistence type="predicted"/>
<reference evidence="1" key="1">
    <citation type="journal article" date="2015" name="Nature">
        <title>Complex archaea that bridge the gap between prokaryotes and eukaryotes.</title>
        <authorList>
            <person name="Spang A."/>
            <person name="Saw J.H."/>
            <person name="Jorgensen S.L."/>
            <person name="Zaremba-Niedzwiedzka K."/>
            <person name="Martijn J."/>
            <person name="Lind A.E."/>
            <person name="van Eijk R."/>
            <person name="Schleper C."/>
            <person name="Guy L."/>
            <person name="Ettema T.J."/>
        </authorList>
    </citation>
    <scope>NUCLEOTIDE SEQUENCE</scope>
</reference>
<name>A0A0F9KBU6_9ZZZZ</name>
<accession>A0A0F9KBU6</accession>
<sequence length="77" mass="8769">MKLPTVSIDIIGPIIEELDGREEHWVKDMIDRFSKSQPILMAYLAEQDVEVAALVGLLILRFLESQCEADEMTEMFG</sequence>
<organism evidence="1">
    <name type="scientific">marine sediment metagenome</name>
    <dbReference type="NCBI Taxonomy" id="412755"/>
    <lineage>
        <taxon>unclassified sequences</taxon>
        <taxon>metagenomes</taxon>
        <taxon>ecological metagenomes</taxon>
    </lineage>
</organism>
<comment type="caution">
    <text evidence="1">The sequence shown here is derived from an EMBL/GenBank/DDBJ whole genome shotgun (WGS) entry which is preliminary data.</text>
</comment>
<gene>
    <name evidence="1" type="ORF">LCGC14_1347780</name>
</gene>
<dbReference type="EMBL" id="LAZR01008305">
    <property type="protein sequence ID" value="KKM79654.1"/>
    <property type="molecule type" value="Genomic_DNA"/>
</dbReference>
<dbReference type="AlphaFoldDB" id="A0A0F9KBU6"/>